<evidence type="ECO:0000259" key="1">
    <source>
        <dbReference type="Pfam" id="PF00350"/>
    </source>
</evidence>
<organism evidence="2 3">
    <name type="scientific">Ornithinimicrobium ciconiae</name>
    <dbReference type="NCBI Taxonomy" id="2594265"/>
    <lineage>
        <taxon>Bacteria</taxon>
        <taxon>Bacillati</taxon>
        <taxon>Actinomycetota</taxon>
        <taxon>Actinomycetes</taxon>
        <taxon>Micrococcales</taxon>
        <taxon>Ornithinimicrobiaceae</taxon>
        <taxon>Ornithinimicrobium</taxon>
    </lineage>
</organism>
<dbReference type="EMBL" id="CP041616">
    <property type="protein sequence ID" value="QDO87391.1"/>
    <property type="molecule type" value="Genomic_DNA"/>
</dbReference>
<proteinExistence type="predicted"/>
<dbReference type="InterPro" id="IPR027417">
    <property type="entry name" value="P-loop_NTPase"/>
</dbReference>
<evidence type="ECO:0000313" key="3">
    <source>
        <dbReference type="Proteomes" id="UP000315395"/>
    </source>
</evidence>
<dbReference type="AlphaFoldDB" id="A0A516G790"/>
<name>A0A516G790_9MICO</name>
<reference evidence="2 3" key="1">
    <citation type="submission" date="2019-07" db="EMBL/GenBank/DDBJ databases">
        <title>complete genome sequencing of Ornithinimicrobium sp. H23M54.</title>
        <authorList>
            <person name="Bae J.-W."/>
            <person name="Lee S.-Y."/>
        </authorList>
    </citation>
    <scope>NUCLEOTIDE SEQUENCE [LARGE SCALE GENOMIC DNA]</scope>
    <source>
        <strain evidence="2 3">H23M54</strain>
    </source>
</reference>
<protein>
    <recommendedName>
        <fullName evidence="1">Dynamin N-terminal domain-containing protein</fullName>
    </recommendedName>
</protein>
<dbReference type="Gene3D" id="3.40.50.300">
    <property type="entry name" value="P-loop containing nucleotide triphosphate hydrolases"/>
    <property type="match status" value="1"/>
</dbReference>
<dbReference type="PANTHER" id="PTHR43681">
    <property type="entry name" value="TRANSMEMBRANE GTPASE FZO"/>
    <property type="match status" value="1"/>
</dbReference>
<keyword evidence="3" id="KW-1185">Reference proteome</keyword>
<dbReference type="OrthoDB" id="4379468at2"/>
<sequence>MRGEGAEVSRLPNTGGVEAAADELLLRLSRTAGPGVKAILDGHRARLAEPPLVLIAGRVSAGKSTLVNALIGARVAPTAARETTAVLTTYRFGAPARAEATMKDGSSQRVTMGHDGPDLAALGADDVAHLTVHVQEAALRRFSILDTPGLGSAMTGNSEHTELALTTAATHGVRPDVVLYVVRDMFRADDVAFLERFAQAWTSVADLPAQSGVLAVLSHADNYGAGPWGAVDPMQEAQRAAAELPDTHGVLAGAVAVSGLLAETVRTGLLRERDIRALRLLRDVDDDDLQYAGLLGPVPDVPQEGLDRLTALLGAYGVRHGRQHADSSPGLLDWVEELSGMRPLERLLEDVLGASGGLARVDSILGEVTTMARRERWGGELESALEEALASPEFHRLDQWRALAELRRASPGHELIPVLEALQRQPDRVPSRLAGVGDTEPLALAGRFQALAGTAGTGAEAQAARVLSRSMILLATHGAQWR</sequence>
<dbReference type="Proteomes" id="UP000315395">
    <property type="component" value="Chromosome"/>
</dbReference>
<feature type="domain" description="Dynamin N-terminal" evidence="1">
    <location>
        <begin position="53"/>
        <end position="182"/>
    </location>
</feature>
<dbReference type="Pfam" id="PF00350">
    <property type="entry name" value="Dynamin_N"/>
    <property type="match status" value="1"/>
</dbReference>
<gene>
    <name evidence="2" type="ORF">FNH13_02780</name>
</gene>
<dbReference type="SUPFAM" id="SSF52540">
    <property type="entry name" value="P-loop containing nucleoside triphosphate hydrolases"/>
    <property type="match status" value="1"/>
</dbReference>
<dbReference type="InterPro" id="IPR045063">
    <property type="entry name" value="Dynamin_N"/>
</dbReference>
<dbReference type="InterPro" id="IPR051943">
    <property type="entry name" value="TRAFAC_Dynamin-like_GTPase"/>
</dbReference>
<evidence type="ECO:0000313" key="2">
    <source>
        <dbReference type="EMBL" id="QDO87391.1"/>
    </source>
</evidence>
<dbReference type="PANTHER" id="PTHR43681:SF1">
    <property type="entry name" value="SARCALUMENIN"/>
    <property type="match status" value="1"/>
</dbReference>
<dbReference type="KEGG" id="orz:FNH13_02780"/>
<accession>A0A516G790</accession>